<dbReference type="PANTHER" id="PTHR12811:SF0">
    <property type="entry name" value="VACUOLAR PROTEIN SORTING-ASSOCIATED PROTEIN 16 HOMOLOG"/>
    <property type="match status" value="1"/>
</dbReference>
<accession>A0A8T1X6B3</accession>
<dbReference type="PANTHER" id="PTHR12811">
    <property type="entry name" value="VACUOLAR PROTEIN SORTING VPS16"/>
    <property type="match status" value="1"/>
</dbReference>
<dbReference type="Pfam" id="PF04840">
    <property type="entry name" value="Vps16_C"/>
    <property type="match status" value="1"/>
</dbReference>
<keyword evidence="4" id="KW-1185">Reference proteome</keyword>
<reference evidence="3" key="1">
    <citation type="submission" date="2021-02" db="EMBL/GenBank/DDBJ databases">
        <authorList>
            <person name="Palmer J.M."/>
        </authorList>
    </citation>
    <scope>NUCLEOTIDE SEQUENCE</scope>
    <source>
        <strain evidence="3">SCRP23</strain>
    </source>
</reference>
<protein>
    <submittedName>
        <fullName evidence="3">Vacuolar protein sorting-associated protein 16</fullName>
    </submittedName>
</protein>
<dbReference type="Proteomes" id="UP000693981">
    <property type="component" value="Unassembled WGS sequence"/>
</dbReference>
<feature type="region of interest" description="Disordered" evidence="1">
    <location>
        <begin position="91"/>
        <end position="111"/>
    </location>
</feature>
<dbReference type="EMBL" id="JAGDFL010000022">
    <property type="protein sequence ID" value="KAG7400874.1"/>
    <property type="molecule type" value="Genomic_DNA"/>
</dbReference>
<evidence type="ECO:0000259" key="2">
    <source>
        <dbReference type="Pfam" id="PF04840"/>
    </source>
</evidence>
<dbReference type="AlphaFoldDB" id="A0A8T1X6B3"/>
<dbReference type="OrthoDB" id="166978at2759"/>
<feature type="domain" description="Vps16 C-terminal" evidence="2">
    <location>
        <begin position="216"/>
        <end position="374"/>
    </location>
</feature>
<dbReference type="GO" id="GO:0005765">
    <property type="term" value="C:lysosomal membrane"/>
    <property type="evidence" value="ECO:0007669"/>
    <property type="project" value="TreeGrafter"/>
</dbReference>
<evidence type="ECO:0000313" key="4">
    <source>
        <dbReference type="Proteomes" id="UP000693981"/>
    </source>
</evidence>
<evidence type="ECO:0000313" key="3">
    <source>
        <dbReference type="EMBL" id="KAG7400874.1"/>
    </source>
</evidence>
<name>A0A8T1X6B3_9STRA</name>
<dbReference type="InterPro" id="IPR016534">
    <property type="entry name" value="VPS16"/>
</dbReference>
<dbReference type="GO" id="GO:0042144">
    <property type="term" value="P:vacuole fusion, non-autophagic"/>
    <property type="evidence" value="ECO:0007669"/>
    <property type="project" value="TreeGrafter"/>
</dbReference>
<feature type="compositionally biased region" description="Polar residues" evidence="1">
    <location>
        <begin position="93"/>
        <end position="102"/>
    </location>
</feature>
<organism evidence="3 4">
    <name type="scientific">Phytophthora boehmeriae</name>
    <dbReference type="NCBI Taxonomy" id="109152"/>
    <lineage>
        <taxon>Eukaryota</taxon>
        <taxon>Sar</taxon>
        <taxon>Stramenopiles</taxon>
        <taxon>Oomycota</taxon>
        <taxon>Peronosporomycetes</taxon>
        <taxon>Peronosporales</taxon>
        <taxon>Peronosporaceae</taxon>
        <taxon>Phytophthora</taxon>
    </lineage>
</organism>
<gene>
    <name evidence="3" type="primary">VPS16A</name>
    <name evidence="3" type="ORF">PHYBOEH_004086</name>
</gene>
<sequence>MGNVWIYYAGGDEFDKAACLSSSGTPHSCAAFYTSFRRSAAKVVLQQEASGLTMEREQVQLALENWVGEASILYKPREEFPVTVAMPEELSFNADTPRQNPQKPDDGVPPTLEENILRGLCANPLSTPDSIYKVMVQLSKRLRGDEFLRVVGKYPRAARLFSSQQLNSRSDVHSSFRMNILQGNYSQAAALVGKVAFGDSAVETKRTRLKETAKLLQASLDNSTPSITSALAMTAEEAHSLSVSRSKDSFNLAMTSETLALLETQVTMEKALGLTTGLLVGNSLVETIQKLVTMHPAHRKALMLAVDCAEQYSVPPRQFWWTLLRVLARTDQWETLVALAGAIRPPIGYVAIVEVMLDDGKQELARGLLDMIQDPQELDDVATLLAEDQQQHIDIL</sequence>
<comment type="caution">
    <text evidence="3">The sequence shown here is derived from an EMBL/GenBank/DDBJ whole genome shotgun (WGS) entry which is preliminary data.</text>
</comment>
<dbReference type="GO" id="GO:0003779">
    <property type="term" value="F:actin binding"/>
    <property type="evidence" value="ECO:0007669"/>
    <property type="project" value="TreeGrafter"/>
</dbReference>
<dbReference type="InterPro" id="IPR006925">
    <property type="entry name" value="Vps16_C"/>
</dbReference>
<proteinExistence type="predicted"/>
<dbReference type="GO" id="GO:0005768">
    <property type="term" value="C:endosome"/>
    <property type="evidence" value="ECO:0007669"/>
    <property type="project" value="TreeGrafter"/>
</dbReference>
<evidence type="ECO:0000256" key="1">
    <source>
        <dbReference type="SAM" id="MobiDB-lite"/>
    </source>
</evidence>
<dbReference type="GO" id="GO:0006886">
    <property type="term" value="P:intracellular protein transport"/>
    <property type="evidence" value="ECO:0007669"/>
    <property type="project" value="InterPro"/>
</dbReference>
<dbReference type="GO" id="GO:0016197">
    <property type="term" value="P:endosomal transport"/>
    <property type="evidence" value="ECO:0007669"/>
    <property type="project" value="TreeGrafter"/>
</dbReference>
<dbReference type="GO" id="GO:0030897">
    <property type="term" value="C:HOPS complex"/>
    <property type="evidence" value="ECO:0007669"/>
    <property type="project" value="TreeGrafter"/>
</dbReference>